<dbReference type="KEGG" id="mmau:NCTC10168_00090"/>
<protein>
    <submittedName>
        <fullName evidence="2">FMN-dependent NADH-azoreductase</fullName>
        <ecNumber evidence="2">1.7.-.-</ecNumber>
    </submittedName>
</protein>
<proteinExistence type="predicted"/>
<evidence type="ECO:0000313" key="3">
    <source>
        <dbReference type="Proteomes" id="UP000290243"/>
    </source>
</evidence>
<accession>A0A449B3L4</accession>
<dbReference type="OrthoDB" id="397494at2"/>
<dbReference type="InterPro" id="IPR029039">
    <property type="entry name" value="Flavoprotein-like_sf"/>
</dbReference>
<dbReference type="InterPro" id="IPR050104">
    <property type="entry name" value="FMN-dep_NADH:Q_OxRdtase_AzoR1"/>
</dbReference>
<dbReference type="Pfam" id="PF02525">
    <property type="entry name" value="Flavodoxin_2"/>
    <property type="match status" value="1"/>
</dbReference>
<organism evidence="2 3">
    <name type="scientific">Mycoplasmopsis maculosa</name>
    <dbReference type="NCBI Taxonomy" id="114885"/>
    <lineage>
        <taxon>Bacteria</taxon>
        <taxon>Bacillati</taxon>
        <taxon>Mycoplasmatota</taxon>
        <taxon>Mycoplasmoidales</taxon>
        <taxon>Metamycoplasmataceae</taxon>
        <taxon>Mycoplasmopsis</taxon>
    </lineage>
</organism>
<feature type="domain" description="Flavodoxin-like fold" evidence="1">
    <location>
        <begin position="3"/>
        <end position="170"/>
    </location>
</feature>
<evidence type="ECO:0000313" key="2">
    <source>
        <dbReference type="EMBL" id="VEU75176.1"/>
    </source>
</evidence>
<dbReference type="InterPro" id="IPR003680">
    <property type="entry name" value="Flavodoxin_fold"/>
</dbReference>
<reference evidence="2 3" key="1">
    <citation type="submission" date="2019-01" db="EMBL/GenBank/DDBJ databases">
        <authorList>
            <consortium name="Pathogen Informatics"/>
        </authorList>
    </citation>
    <scope>NUCLEOTIDE SEQUENCE [LARGE SCALE GENOMIC DNA]</scope>
    <source>
        <strain evidence="2 3">NCTC10168</strain>
    </source>
</reference>
<gene>
    <name evidence="2" type="primary">azoR_1</name>
    <name evidence="2" type="ORF">NCTC10168_00090</name>
</gene>
<keyword evidence="3" id="KW-1185">Reference proteome</keyword>
<evidence type="ECO:0000259" key="1">
    <source>
        <dbReference type="Pfam" id="PF02525"/>
    </source>
</evidence>
<dbReference type="EMBL" id="LR215037">
    <property type="protein sequence ID" value="VEU75176.1"/>
    <property type="molecule type" value="Genomic_DNA"/>
</dbReference>
<dbReference type="Gene3D" id="3.40.50.360">
    <property type="match status" value="1"/>
</dbReference>
<dbReference type="Proteomes" id="UP000290243">
    <property type="component" value="Chromosome"/>
</dbReference>
<sequence>MKKILFLDSAVISKPYSFLTAVMDEFQKVAGNVERINLNDTEFAKNSLNGNTFPQYWSLVKSDEWIEKLKQTDLLVISSSLINFTAPAILKNFFDGIAVADKTFSYKLSKDGNPVGLLNNLNVVVVTSQGGPQPEGTESIQKQWLRTVLNFVGAKSINFIEINGTKMPNLANVNPEDYAKTRVAEFEQILKNI</sequence>
<dbReference type="SUPFAM" id="SSF52218">
    <property type="entry name" value="Flavoproteins"/>
    <property type="match status" value="1"/>
</dbReference>
<dbReference type="GO" id="GO:0016491">
    <property type="term" value="F:oxidoreductase activity"/>
    <property type="evidence" value="ECO:0007669"/>
    <property type="project" value="UniProtKB-KW"/>
</dbReference>
<dbReference type="NCBIfam" id="NF002370">
    <property type="entry name" value="PRK01355.1"/>
    <property type="match status" value="1"/>
</dbReference>
<dbReference type="RefSeq" id="WP_129646057.1">
    <property type="nucleotide sequence ID" value="NZ_LR215037.1"/>
</dbReference>
<dbReference type="PANTHER" id="PTHR43741">
    <property type="entry name" value="FMN-DEPENDENT NADH-AZOREDUCTASE 1"/>
    <property type="match status" value="1"/>
</dbReference>
<keyword evidence="2" id="KW-0560">Oxidoreductase</keyword>
<dbReference type="PANTHER" id="PTHR43741:SF4">
    <property type="entry name" value="FMN-DEPENDENT NADH:QUINONE OXIDOREDUCTASE"/>
    <property type="match status" value="1"/>
</dbReference>
<dbReference type="EC" id="1.7.-.-" evidence="2"/>
<dbReference type="AlphaFoldDB" id="A0A449B3L4"/>
<name>A0A449B3L4_9BACT</name>